<accession>A0A076FAV8</accession>
<gene>
    <name evidence="4 8" type="primary">proC</name>
    <name evidence="8" type="ORF">CIG1485E_1522</name>
</gene>
<comment type="similarity">
    <text evidence="1 4">Belongs to the pyrroline-5-carboxylate reductase family.</text>
</comment>
<proteinExistence type="inferred from homology"/>
<dbReference type="AlphaFoldDB" id="A0A076FAV8"/>
<comment type="function">
    <text evidence="4">Catalyzes the reduction of 1-pyrroline-5-carboxylate (PCA) to L-proline.</text>
</comment>
<evidence type="ECO:0000256" key="2">
    <source>
        <dbReference type="ARBA" id="ARBA00022857"/>
    </source>
</evidence>
<dbReference type="PANTHER" id="PTHR11645:SF0">
    <property type="entry name" value="PYRROLINE-5-CARBOXYLATE REDUCTASE 3"/>
    <property type="match status" value="1"/>
</dbReference>
<evidence type="ECO:0000256" key="4">
    <source>
        <dbReference type="HAMAP-Rule" id="MF_01925"/>
    </source>
</evidence>
<evidence type="ECO:0000313" key="8">
    <source>
        <dbReference type="EMBL" id="AII15345.1"/>
    </source>
</evidence>
<dbReference type="HOGENOM" id="CLU_042344_4_0_7"/>
<dbReference type="RefSeq" id="WP_038455148.1">
    <property type="nucleotide sequence ID" value="NZ_CP009043.1"/>
</dbReference>
<name>A0A076FAV8_9BACT</name>
<dbReference type="PROSITE" id="PS00521">
    <property type="entry name" value="P5CR"/>
    <property type="match status" value="1"/>
</dbReference>
<dbReference type="EC" id="1.5.1.2" evidence="4"/>
<comment type="catalytic activity">
    <reaction evidence="4">
        <text>L-proline + NADP(+) = (S)-1-pyrroline-5-carboxylate + NADPH + 2 H(+)</text>
        <dbReference type="Rhea" id="RHEA:14109"/>
        <dbReference type="ChEBI" id="CHEBI:15378"/>
        <dbReference type="ChEBI" id="CHEBI:17388"/>
        <dbReference type="ChEBI" id="CHEBI:57783"/>
        <dbReference type="ChEBI" id="CHEBI:58349"/>
        <dbReference type="ChEBI" id="CHEBI:60039"/>
        <dbReference type="EC" id="1.5.1.2"/>
    </reaction>
</comment>
<dbReference type="InterPro" id="IPR008927">
    <property type="entry name" value="6-PGluconate_DH-like_C_sf"/>
</dbReference>
<dbReference type="HAMAP" id="MF_01925">
    <property type="entry name" value="P5C_reductase"/>
    <property type="match status" value="1"/>
</dbReference>
<dbReference type="Proteomes" id="UP000028486">
    <property type="component" value="Chromosome"/>
</dbReference>
<dbReference type="GO" id="GO:0004735">
    <property type="term" value="F:pyrroline-5-carboxylate reductase activity"/>
    <property type="evidence" value="ECO:0007669"/>
    <property type="project" value="UniProtKB-UniRule"/>
</dbReference>
<sequence>MKIHILGSGVMATAMAYGLKNAKFEVVIVGRNKDKLELLSNDFETCEYGSKFDITGKNLILAVKPYALKSVCSLLEGEANSCVSVLARTSLEDVKTNLKAKNIAICLPNIAAEFNSSITPFMSQGDTKIIEEILNGFGKCVKFETKNELDAASVVAGCAPAYLAVVAEALANAVVREGVKKDDASKLVSGLFDGFAKLLEASHPALIKEAVCSPAGTTIEGVAKLEECGVRNAFFEAVKASCNKQRS</sequence>
<protein>
    <recommendedName>
        <fullName evidence="4">Pyrroline-5-carboxylate reductase</fullName>
        <shortName evidence="4">P5C reductase</shortName>
        <shortName evidence="4">P5CR</shortName>
        <ecNumber evidence="4">1.5.1.2</ecNumber>
    </recommendedName>
    <alternativeName>
        <fullName evidence="4">PCA reductase</fullName>
    </alternativeName>
</protein>
<dbReference type="Gene3D" id="3.40.50.720">
    <property type="entry name" value="NAD(P)-binding Rossmann-like Domain"/>
    <property type="match status" value="1"/>
</dbReference>
<dbReference type="KEGG" id="caj:CIG1485E_1522"/>
<evidence type="ECO:0000259" key="6">
    <source>
        <dbReference type="Pfam" id="PF03807"/>
    </source>
</evidence>
<keyword evidence="4" id="KW-0028">Amino-acid biosynthesis</keyword>
<evidence type="ECO:0000256" key="1">
    <source>
        <dbReference type="ARBA" id="ARBA00005525"/>
    </source>
</evidence>
<feature type="binding site" evidence="5">
    <location>
        <begin position="62"/>
        <end position="65"/>
    </location>
    <ligand>
        <name>NADP(+)</name>
        <dbReference type="ChEBI" id="CHEBI:58349"/>
    </ligand>
</feature>
<comment type="pathway">
    <text evidence="4">Amino-acid biosynthesis; L-proline biosynthesis; L-proline from L-glutamate 5-semialdehyde: step 1/1.</text>
</comment>
<dbReference type="InterPro" id="IPR028939">
    <property type="entry name" value="P5C_Rdtase_cat_N"/>
</dbReference>
<keyword evidence="4" id="KW-0641">Proline biosynthesis</keyword>
<dbReference type="UniPathway" id="UPA00098">
    <property type="reaction ID" value="UER00361"/>
</dbReference>
<evidence type="ECO:0000259" key="7">
    <source>
        <dbReference type="Pfam" id="PF14748"/>
    </source>
</evidence>
<dbReference type="InterPro" id="IPR029036">
    <property type="entry name" value="P5CR_dimer"/>
</dbReference>
<keyword evidence="3 4" id="KW-0560">Oxidoreductase</keyword>
<dbReference type="STRING" id="1244531.CIG2463D_1719"/>
<feature type="domain" description="Pyrroline-5-carboxylate reductase catalytic N-terminal" evidence="6">
    <location>
        <begin position="2"/>
        <end position="86"/>
    </location>
</feature>
<dbReference type="PANTHER" id="PTHR11645">
    <property type="entry name" value="PYRROLINE-5-CARBOXYLATE REDUCTASE"/>
    <property type="match status" value="1"/>
</dbReference>
<evidence type="ECO:0000256" key="5">
    <source>
        <dbReference type="PIRSR" id="PIRSR000193-1"/>
    </source>
</evidence>
<dbReference type="SUPFAM" id="SSF51735">
    <property type="entry name" value="NAD(P)-binding Rossmann-fold domains"/>
    <property type="match status" value="1"/>
</dbReference>
<keyword evidence="9" id="KW-1185">Reference proteome</keyword>
<evidence type="ECO:0000256" key="3">
    <source>
        <dbReference type="ARBA" id="ARBA00023002"/>
    </source>
</evidence>
<dbReference type="PIRSF" id="PIRSF000193">
    <property type="entry name" value="Pyrrol-5-carb_rd"/>
    <property type="match status" value="1"/>
</dbReference>
<organism evidence="8 9">
    <name type="scientific">Campylobacter iguaniorum</name>
    <dbReference type="NCBI Taxonomy" id="1244531"/>
    <lineage>
        <taxon>Bacteria</taxon>
        <taxon>Pseudomonadati</taxon>
        <taxon>Campylobacterota</taxon>
        <taxon>Epsilonproteobacteria</taxon>
        <taxon>Campylobacterales</taxon>
        <taxon>Campylobacteraceae</taxon>
        <taxon>Campylobacter</taxon>
    </lineage>
</organism>
<dbReference type="FunFam" id="1.10.3730.10:FF:000001">
    <property type="entry name" value="Pyrroline-5-carboxylate reductase"/>
    <property type="match status" value="1"/>
</dbReference>
<feature type="domain" description="Pyrroline-5-carboxylate reductase dimerisation" evidence="7">
    <location>
        <begin position="147"/>
        <end position="246"/>
    </location>
</feature>
<reference evidence="9" key="1">
    <citation type="journal article" date="2014" name="Genome Announc.">
        <title>Complete Genome Sequence of Campylobacter iguaniorum Strain 1485ET, Isolated from a Bearded Dragon (Pogona vitticeps).</title>
        <authorList>
            <person name="Gilbert M.J."/>
            <person name="Miller W.G."/>
            <person name="Yee E."/>
            <person name="Kik M."/>
            <person name="Wagenaar J.A."/>
            <person name="Duim B."/>
        </authorList>
    </citation>
    <scope>NUCLEOTIDE SEQUENCE [LARGE SCALE GENOMIC DNA]</scope>
    <source>
        <strain evidence="9">1485E</strain>
    </source>
</reference>
<comment type="subcellular location">
    <subcellularLocation>
        <location evidence="4">Cytoplasm</location>
    </subcellularLocation>
</comment>
<comment type="catalytic activity">
    <reaction evidence="4">
        <text>L-proline + NAD(+) = (S)-1-pyrroline-5-carboxylate + NADH + 2 H(+)</text>
        <dbReference type="Rhea" id="RHEA:14105"/>
        <dbReference type="ChEBI" id="CHEBI:15378"/>
        <dbReference type="ChEBI" id="CHEBI:17388"/>
        <dbReference type="ChEBI" id="CHEBI:57540"/>
        <dbReference type="ChEBI" id="CHEBI:57945"/>
        <dbReference type="ChEBI" id="CHEBI:60039"/>
        <dbReference type="EC" id="1.5.1.2"/>
    </reaction>
</comment>
<dbReference type="InterPro" id="IPR000304">
    <property type="entry name" value="Pyrroline-COOH_reductase"/>
</dbReference>
<dbReference type="InterPro" id="IPR036291">
    <property type="entry name" value="NAD(P)-bd_dom_sf"/>
</dbReference>
<dbReference type="GO" id="GO:0005737">
    <property type="term" value="C:cytoplasm"/>
    <property type="evidence" value="ECO:0007669"/>
    <property type="project" value="UniProtKB-SubCell"/>
</dbReference>
<dbReference type="Pfam" id="PF14748">
    <property type="entry name" value="P5CR_dimer"/>
    <property type="match status" value="1"/>
</dbReference>
<dbReference type="InterPro" id="IPR053790">
    <property type="entry name" value="P5CR-like_CS"/>
</dbReference>
<dbReference type="NCBIfam" id="NF008839">
    <property type="entry name" value="PRK11880.2-4"/>
    <property type="match status" value="1"/>
</dbReference>
<keyword evidence="4" id="KW-0963">Cytoplasm</keyword>
<dbReference type="Pfam" id="PF03807">
    <property type="entry name" value="F420_oxidored"/>
    <property type="match status" value="1"/>
</dbReference>
<keyword evidence="2 4" id="KW-0521">NADP</keyword>
<dbReference type="SUPFAM" id="SSF48179">
    <property type="entry name" value="6-phosphogluconate dehydrogenase C-terminal domain-like"/>
    <property type="match status" value="1"/>
</dbReference>
<dbReference type="EMBL" id="CP009043">
    <property type="protein sequence ID" value="AII15345.1"/>
    <property type="molecule type" value="Genomic_DNA"/>
</dbReference>
<evidence type="ECO:0000313" key="9">
    <source>
        <dbReference type="Proteomes" id="UP000028486"/>
    </source>
</evidence>
<feature type="binding site" evidence="5">
    <location>
        <begin position="6"/>
        <end position="11"/>
    </location>
    <ligand>
        <name>NADP(+)</name>
        <dbReference type="ChEBI" id="CHEBI:58349"/>
    </ligand>
</feature>
<dbReference type="GO" id="GO:0055129">
    <property type="term" value="P:L-proline biosynthetic process"/>
    <property type="evidence" value="ECO:0007669"/>
    <property type="project" value="UniProtKB-UniRule"/>
</dbReference>
<dbReference type="eggNOG" id="COG0345">
    <property type="taxonomic scope" value="Bacteria"/>
</dbReference>
<dbReference type="Gene3D" id="1.10.3730.10">
    <property type="entry name" value="ProC C-terminal domain-like"/>
    <property type="match status" value="1"/>
</dbReference>